<proteinExistence type="inferred from homology"/>
<dbReference type="PANTHER" id="PTHR43792">
    <property type="entry name" value="GNAT FAMILY, PUTATIVE (AFU_ORTHOLOGUE AFUA_3G00765)-RELATED-RELATED"/>
    <property type="match status" value="1"/>
</dbReference>
<dbReference type="Proteomes" id="UP000824132">
    <property type="component" value="Unassembled WGS sequence"/>
</dbReference>
<protein>
    <submittedName>
        <fullName evidence="5">GNAT family N-acetyltransferase</fullName>
    </submittedName>
</protein>
<evidence type="ECO:0000313" key="5">
    <source>
        <dbReference type="EMBL" id="HIZ02773.1"/>
    </source>
</evidence>
<evidence type="ECO:0000313" key="6">
    <source>
        <dbReference type="Proteomes" id="UP000824132"/>
    </source>
</evidence>
<dbReference type="SUPFAM" id="SSF55729">
    <property type="entry name" value="Acyl-CoA N-acyltransferases (Nat)"/>
    <property type="match status" value="1"/>
</dbReference>
<dbReference type="Pfam" id="PF13302">
    <property type="entry name" value="Acetyltransf_3"/>
    <property type="match status" value="1"/>
</dbReference>
<name>A0A9D2A5S1_9FIRM</name>
<dbReference type="GO" id="GO:0016747">
    <property type="term" value="F:acyltransferase activity, transferring groups other than amino-acyl groups"/>
    <property type="evidence" value="ECO:0007669"/>
    <property type="project" value="InterPro"/>
</dbReference>
<gene>
    <name evidence="5" type="ORF">H9727_00640</name>
</gene>
<dbReference type="Gene3D" id="3.40.630.30">
    <property type="match status" value="1"/>
</dbReference>
<reference evidence="5" key="2">
    <citation type="submission" date="2021-04" db="EMBL/GenBank/DDBJ databases">
        <authorList>
            <person name="Gilroy R."/>
        </authorList>
    </citation>
    <scope>NUCLEOTIDE SEQUENCE</scope>
    <source>
        <strain evidence="5">CHK187-5294</strain>
    </source>
</reference>
<dbReference type="AlphaFoldDB" id="A0A9D2A5S1"/>
<dbReference type="PROSITE" id="PS51186">
    <property type="entry name" value="GNAT"/>
    <property type="match status" value="1"/>
</dbReference>
<keyword evidence="2" id="KW-0012">Acyltransferase</keyword>
<comment type="caution">
    <text evidence="5">The sequence shown here is derived from an EMBL/GenBank/DDBJ whole genome shotgun (WGS) entry which is preliminary data.</text>
</comment>
<dbReference type="EMBL" id="DXCL01000005">
    <property type="protein sequence ID" value="HIZ02773.1"/>
    <property type="molecule type" value="Genomic_DNA"/>
</dbReference>
<evidence type="ECO:0000256" key="3">
    <source>
        <dbReference type="ARBA" id="ARBA00038502"/>
    </source>
</evidence>
<feature type="domain" description="N-acetyltransferase" evidence="4">
    <location>
        <begin position="15"/>
        <end position="172"/>
    </location>
</feature>
<evidence type="ECO:0000256" key="1">
    <source>
        <dbReference type="ARBA" id="ARBA00022679"/>
    </source>
</evidence>
<comment type="similarity">
    <text evidence="3">Belongs to the acetyltransferase family. RimJ subfamily.</text>
</comment>
<evidence type="ECO:0000256" key="2">
    <source>
        <dbReference type="ARBA" id="ARBA00023315"/>
    </source>
</evidence>
<evidence type="ECO:0000259" key="4">
    <source>
        <dbReference type="PROSITE" id="PS51186"/>
    </source>
</evidence>
<dbReference type="InterPro" id="IPR000182">
    <property type="entry name" value="GNAT_dom"/>
</dbReference>
<organism evidence="5 6">
    <name type="scientific">Candidatus Borkfalkia avistercoris</name>
    <dbReference type="NCBI Taxonomy" id="2838504"/>
    <lineage>
        <taxon>Bacteria</taxon>
        <taxon>Bacillati</taxon>
        <taxon>Bacillota</taxon>
        <taxon>Clostridia</taxon>
        <taxon>Christensenellales</taxon>
        <taxon>Christensenellaceae</taxon>
        <taxon>Candidatus Borkfalkia</taxon>
    </lineage>
</organism>
<reference evidence="5" key="1">
    <citation type="journal article" date="2021" name="PeerJ">
        <title>Extensive microbial diversity within the chicken gut microbiome revealed by metagenomics and culture.</title>
        <authorList>
            <person name="Gilroy R."/>
            <person name="Ravi A."/>
            <person name="Getino M."/>
            <person name="Pursley I."/>
            <person name="Horton D.L."/>
            <person name="Alikhan N.F."/>
            <person name="Baker D."/>
            <person name="Gharbi K."/>
            <person name="Hall N."/>
            <person name="Watson M."/>
            <person name="Adriaenssens E.M."/>
            <person name="Foster-Nyarko E."/>
            <person name="Jarju S."/>
            <person name="Secka A."/>
            <person name="Antonio M."/>
            <person name="Oren A."/>
            <person name="Chaudhuri R.R."/>
            <person name="La Ragione R."/>
            <person name="Hildebrand F."/>
            <person name="Pallen M.J."/>
        </authorList>
    </citation>
    <scope>NUCLEOTIDE SEQUENCE</scope>
    <source>
        <strain evidence="5">CHK187-5294</strain>
    </source>
</reference>
<dbReference type="PANTHER" id="PTHR43792:SF8">
    <property type="entry name" value="[RIBOSOMAL PROTEIN US5]-ALANINE N-ACETYLTRANSFERASE"/>
    <property type="match status" value="1"/>
</dbReference>
<dbReference type="InterPro" id="IPR051531">
    <property type="entry name" value="N-acetyltransferase"/>
</dbReference>
<keyword evidence="1" id="KW-0808">Transferase</keyword>
<dbReference type="InterPro" id="IPR016181">
    <property type="entry name" value="Acyl_CoA_acyltransferase"/>
</dbReference>
<sequence length="172" mass="19245">MEKKMRFELLQWEASLAPSLAESANDARIARFLRDSFPYPYSPEDAEAFIAFAREENGRGEFYRAIVADGKAVGGIAVTRGADVYKKSGELGYWLAPAVWGRGVMTRAVREICKEVFETTDIVRIFAEPFSVNAASCRVLEKNGFAKEGVKKKSVFKNGEFYDSAMYALVKE</sequence>
<accession>A0A9D2A5S1</accession>